<evidence type="ECO:0000313" key="1">
    <source>
        <dbReference type="EMBL" id="QFU99827.1"/>
    </source>
</evidence>
<proteinExistence type="predicted"/>
<dbReference type="EMBL" id="CP045529">
    <property type="protein sequence ID" value="QFU99827.1"/>
    <property type="molecule type" value="Genomic_DNA"/>
</dbReference>
<sequence>MTPELDRGSGAVTLPYDRFTLSDNQLDEIVTAQSAEKVQCARAHNLPVGSPAPTLLDAAYDSESYFGPWTTSQARRFAFVHPMSDRDLAANGIVGAPSVGPSNAKAPFEGLTESQMRVVDACHGPDSDLFVAVQTQDGPWVREMMALNDKAAAGSLPGMKPLIDTLVSCYQKQGMRAAGAEERWFPAGADGRVIDKDQISLALKVVACKDETGFTQKMADIQARAQAKIVEKYADELAQEQTVVQRALTRARAVDQKYGLEPKGD</sequence>
<name>A0A5P9QEL1_9MICO</name>
<accession>A0A5P9QEL1</accession>
<dbReference type="AlphaFoldDB" id="A0A5P9QEL1"/>
<gene>
    <name evidence="1" type="ORF">KDY119_03363</name>
</gene>
<evidence type="ECO:0000313" key="2">
    <source>
        <dbReference type="Proteomes" id="UP000326702"/>
    </source>
</evidence>
<keyword evidence="2" id="KW-1185">Reference proteome</keyword>
<dbReference type="KEGG" id="lxl:KDY119_03363"/>
<organism evidence="1 2">
    <name type="scientific">Luteimicrobium xylanilyticum</name>
    <dbReference type="NCBI Taxonomy" id="1133546"/>
    <lineage>
        <taxon>Bacteria</taxon>
        <taxon>Bacillati</taxon>
        <taxon>Actinomycetota</taxon>
        <taxon>Actinomycetes</taxon>
        <taxon>Micrococcales</taxon>
        <taxon>Luteimicrobium</taxon>
    </lineage>
</organism>
<dbReference type="Proteomes" id="UP000326702">
    <property type="component" value="Chromosome"/>
</dbReference>
<protein>
    <submittedName>
        <fullName evidence="1">Uncharacterized protein</fullName>
    </submittedName>
</protein>
<reference evidence="1 2" key="1">
    <citation type="submission" date="2019-10" db="EMBL/GenBank/DDBJ databases">
        <title>Genome sequence of Luteimicrobium xylanilyticum HY-24.</title>
        <authorList>
            <person name="Kim D.Y."/>
            <person name="Park H.-Y."/>
        </authorList>
    </citation>
    <scope>NUCLEOTIDE SEQUENCE [LARGE SCALE GENOMIC DNA]</scope>
    <source>
        <strain evidence="1 2">HY-24</strain>
    </source>
</reference>